<dbReference type="Proteomes" id="UP000008827">
    <property type="component" value="Chromosome 3"/>
</dbReference>
<dbReference type="SMR" id="A0A0R0KJ98"/>
<name>A0A0R0KJ98_SOYBN</name>
<evidence type="ECO:0000313" key="3">
    <source>
        <dbReference type="Proteomes" id="UP000008827"/>
    </source>
</evidence>
<keyword evidence="3" id="KW-1185">Reference proteome</keyword>
<accession>A0A0R0KJ98</accession>
<sequence>MEASLMKKLRERSTLCSIGRAKERAFTLTSETGKVELSVSLGKLRSRCSRKGKHWAMRMRSEFLREPMWE</sequence>
<evidence type="ECO:0000313" key="1">
    <source>
        <dbReference type="EMBL" id="KRH65362.1"/>
    </source>
</evidence>
<reference evidence="2" key="2">
    <citation type="submission" date="2018-02" db="UniProtKB">
        <authorList>
            <consortium name="EnsemblPlants"/>
        </authorList>
    </citation>
    <scope>IDENTIFICATION</scope>
    <source>
        <strain evidence="2">Williams 82</strain>
    </source>
</reference>
<organism evidence="1">
    <name type="scientific">Glycine max</name>
    <name type="common">Soybean</name>
    <name type="synonym">Glycine hispida</name>
    <dbReference type="NCBI Taxonomy" id="3847"/>
    <lineage>
        <taxon>Eukaryota</taxon>
        <taxon>Viridiplantae</taxon>
        <taxon>Streptophyta</taxon>
        <taxon>Embryophyta</taxon>
        <taxon>Tracheophyta</taxon>
        <taxon>Spermatophyta</taxon>
        <taxon>Magnoliopsida</taxon>
        <taxon>eudicotyledons</taxon>
        <taxon>Gunneridae</taxon>
        <taxon>Pentapetalae</taxon>
        <taxon>rosids</taxon>
        <taxon>fabids</taxon>
        <taxon>Fabales</taxon>
        <taxon>Fabaceae</taxon>
        <taxon>Papilionoideae</taxon>
        <taxon>50 kb inversion clade</taxon>
        <taxon>NPAAA clade</taxon>
        <taxon>indigoferoid/millettioid clade</taxon>
        <taxon>Phaseoleae</taxon>
        <taxon>Glycine</taxon>
        <taxon>Glycine subgen. Soja</taxon>
    </lineage>
</organism>
<dbReference type="EnsemblPlants" id="KRH65362">
    <property type="protein sequence ID" value="KRH65362"/>
    <property type="gene ID" value="GLYMA_03G030200"/>
</dbReference>
<dbReference type="InParanoid" id="A0A0R0KJ98"/>
<reference evidence="1 2" key="1">
    <citation type="journal article" date="2010" name="Nature">
        <title>Genome sequence of the palaeopolyploid soybean.</title>
        <authorList>
            <person name="Schmutz J."/>
            <person name="Cannon S.B."/>
            <person name="Schlueter J."/>
            <person name="Ma J."/>
            <person name="Mitros T."/>
            <person name="Nelson W."/>
            <person name="Hyten D.L."/>
            <person name="Song Q."/>
            <person name="Thelen J.J."/>
            <person name="Cheng J."/>
            <person name="Xu D."/>
            <person name="Hellsten U."/>
            <person name="May G.D."/>
            <person name="Yu Y."/>
            <person name="Sakurai T."/>
            <person name="Umezawa T."/>
            <person name="Bhattacharyya M.K."/>
            <person name="Sandhu D."/>
            <person name="Valliyodan B."/>
            <person name="Lindquist E."/>
            <person name="Peto M."/>
            <person name="Grant D."/>
            <person name="Shu S."/>
            <person name="Goodstein D."/>
            <person name="Barry K."/>
            <person name="Futrell-Griggs M."/>
            <person name="Abernathy B."/>
            <person name="Du J."/>
            <person name="Tian Z."/>
            <person name="Zhu L."/>
            <person name="Gill N."/>
            <person name="Joshi T."/>
            <person name="Libault M."/>
            <person name="Sethuraman A."/>
            <person name="Zhang X.-C."/>
            <person name="Shinozaki K."/>
            <person name="Nguyen H.T."/>
            <person name="Wing R.A."/>
            <person name="Cregan P."/>
            <person name="Specht J."/>
            <person name="Grimwood J."/>
            <person name="Rokhsar D."/>
            <person name="Stacey G."/>
            <person name="Shoemaker R.C."/>
            <person name="Jackson S.A."/>
        </authorList>
    </citation>
    <scope>NUCLEOTIDE SEQUENCE</scope>
    <source>
        <strain evidence="2">cv. Williams 82</strain>
        <tissue evidence="1">Callus</tissue>
    </source>
</reference>
<proteinExistence type="predicted"/>
<gene>
    <name evidence="1" type="ORF">GLYMA_03G030200</name>
</gene>
<dbReference type="AlphaFoldDB" id="A0A0R0KJ98"/>
<evidence type="ECO:0000313" key="2">
    <source>
        <dbReference type="EnsemblPlants" id="KRH65362"/>
    </source>
</evidence>
<dbReference type="EMBL" id="CM000836">
    <property type="protein sequence ID" value="KRH65362.1"/>
    <property type="molecule type" value="Genomic_DNA"/>
</dbReference>
<dbReference type="Gramene" id="KRH65362">
    <property type="protein sequence ID" value="KRH65362"/>
    <property type="gene ID" value="GLYMA_03G030200"/>
</dbReference>
<protein>
    <submittedName>
        <fullName evidence="1 2">Uncharacterized protein</fullName>
    </submittedName>
</protein>
<reference evidence="1" key="3">
    <citation type="submission" date="2018-07" db="EMBL/GenBank/DDBJ databases">
        <title>WGS assembly of Glycine max.</title>
        <authorList>
            <person name="Schmutz J."/>
            <person name="Cannon S."/>
            <person name="Schlueter J."/>
            <person name="Ma J."/>
            <person name="Mitros T."/>
            <person name="Nelson W."/>
            <person name="Hyten D."/>
            <person name="Song Q."/>
            <person name="Thelen J."/>
            <person name="Cheng J."/>
            <person name="Xu D."/>
            <person name="Hellsten U."/>
            <person name="May G."/>
            <person name="Yu Y."/>
            <person name="Sakurai T."/>
            <person name="Umezawa T."/>
            <person name="Bhattacharyya M."/>
            <person name="Sandhu D."/>
            <person name="Valliyodan B."/>
            <person name="Lindquist E."/>
            <person name="Peto M."/>
            <person name="Grant D."/>
            <person name="Shu S."/>
            <person name="Goodstein D."/>
            <person name="Barry K."/>
            <person name="Futrell-Griggs M."/>
            <person name="Abernathy B."/>
            <person name="Du J."/>
            <person name="Tian Z."/>
            <person name="Zhu L."/>
            <person name="Gill N."/>
            <person name="Joshi T."/>
            <person name="Libault M."/>
            <person name="Sethuraman A."/>
            <person name="Zhang X."/>
            <person name="Shinozaki K."/>
            <person name="Nguyen H."/>
            <person name="Wing R."/>
            <person name="Cregan P."/>
            <person name="Specht J."/>
            <person name="Grimwood J."/>
            <person name="Rokhsar D."/>
            <person name="Stacey G."/>
            <person name="Shoemaker R."/>
            <person name="Jackson S."/>
        </authorList>
    </citation>
    <scope>NUCLEOTIDE SEQUENCE</scope>
    <source>
        <tissue evidence="1">Callus</tissue>
    </source>
</reference>